<dbReference type="InterPro" id="IPR038277">
    <property type="entry name" value="UreF_sf"/>
</dbReference>
<reference evidence="4" key="1">
    <citation type="submission" date="2023-10" db="EMBL/GenBank/DDBJ databases">
        <title>Whole Genome based description of the genera Actinobaculum and Actinotignum reveals a complex phylogenetic relationship within the species included in the genus Actinotignum.</title>
        <authorList>
            <person name="Jensen C.S."/>
            <person name="Dargis R."/>
            <person name="Kemp M."/>
            <person name="Christensen J.J."/>
        </authorList>
    </citation>
    <scope>NUCLEOTIDE SEQUENCE</scope>
    <source>
        <strain evidence="4">SLA_B511</strain>
    </source>
</reference>
<evidence type="ECO:0000313" key="5">
    <source>
        <dbReference type="Proteomes" id="UP001281731"/>
    </source>
</evidence>
<dbReference type="RefSeq" id="WP_320756687.1">
    <property type="nucleotide sequence ID" value="NZ_JAWNGC010000009.1"/>
</dbReference>
<keyword evidence="2 3" id="KW-0143">Chaperone</keyword>
<dbReference type="AlphaFoldDB" id="A0AAW9HUT3"/>
<gene>
    <name evidence="3" type="primary">ureF</name>
    <name evidence="4" type="ORF">R6G80_07195</name>
</gene>
<organism evidence="4 5">
    <name type="scientific">Actinotignum urinale</name>
    <dbReference type="NCBI Taxonomy" id="190146"/>
    <lineage>
        <taxon>Bacteria</taxon>
        <taxon>Bacillati</taxon>
        <taxon>Actinomycetota</taxon>
        <taxon>Actinomycetes</taxon>
        <taxon>Actinomycetales</taxon>
        <taxon>Actinomycetaceae</taxon>
        <taxon>Actinotignum</taxon>
    </lineage>
</organism>
<evidence type="ECO:0000256" key="1">
    <source>
        <dbReference type="ARBA" id="ARBA00022988"/>
    </source>
</evidence>
<dbReference type="Gene3D" id="1.10.4190.10">
    <property type="entry name" value="Urease accessory protein UreF"/>
    <property type="match status" value="1"/>
</dbReference>
<dbReference type="Pfam" id="PF01730">
    <property type="entry name" value="UreF"/>
    <property type="match status" value="1"/>
</dbReference>
<dbReference type="InterPro" id="IPR002639">
    <property type="entry name" value="UreF"/>
</dbReference>
<comment type="function">
    <text evidence="3">Required for maturation of urease via the functional incorporation of the urease nickel metallocenter.</text>
</comment>
<evidence type="ECO:0000256" key="2">
    <source>
        <dbReference type="ARBA" id="ARBA00023186"/>
    </source>
</evidence>
<name>A0AAW9HUT3_9ACTO</name>
<dbReference type="PANTHER" id="PTHR33620:SF1">
    <property type="entry name" value="UREASE ACCESSORY PROTEIN F"/>
    <property type="match status" value="1"/>
</dbReference>
<comment type="subcellular location">
    <subcellularLocation>
        <location evidence="3">Cytoplasm</location>
    </subcellularLocation>
</comment>
<dbReference type="GO" id="GO:0005737">
    <property type="term" value="C:cytoplasm"/>
    <property type="evidence" value="ECO:0007669"/>
    <property type="project" value="UniProtKB-SubCell"/>
</dbReference>
<protein>
    <recommendedName>
        <fullName evidence="3">Urease accessory protein UreF</fullName>
    </recommendedName>
</protein>
<comment type="similarity">
    <text evidence="3">Belongs to the UreF family.</text>
</comment>
<keyword evidence="3" id="KW-0963">Cytoplasm</keyword>
<keyword evidence="1 3" id="KW-0996">Nickel insertion</keyword>
<dbReference type="HAMAP" id="MF_01385">
    <property type="entry name" value="UreF"/>
    <property type="match status" value="1"/>
</dbReference>
<dbReference type="PIRSF" id="PIRSF009467">
    <property type="entry name" value="Ureas_acces_UreF"/>
    <property type="match status" value="1"/>
</dbReference>
<sequence length="243" mass="26512">MFHSTTTNNAQDIDPKVQLVLWHLTDSALPTGSFAHSQGLEIYMQRDIVHNGPTYTDWLIGFIHQSAYTEGLVARYAAEIARGEATEITTVTELDTLTYAVQIPRQVRDAQTAMGKRTAKVAAIALPESHYVHEYLAGINEGRYHGNPAIVFGLGLGEAGMDVRTAVRAFLMQLATSITQNAIRGIPLGQDAGQQALVNAYPAINKATDTVMRLTAEEFGCTAPGLELAQMQHEALHARMFMS</sequence>
<dbReference type="Proteomes" id="UP001281731">
    <property type="component" value="Unassembled WGS sequence"/>
</dbReference>
<proteinExistence type="inferred from homology"/>
<accession>A0AAW9HUT3</accession>
<evidence type="ECO:0000256" key="3">
    <source>
        <dbReference type="HAMAP-Rule" id="MF_01385"/>
    </source>
</evidence>
<dbReference type="GO" id="GO:0016151">
    <property type="term" value="F:nickel cation binding"/>
    <property type="evidence" value="ECO:0007669"/>
    <property type="project" value="UniProtKB-UniRule"/>
</dbReference>
<dbReference type="EMBL" id="JAWNGC010000009">
    <property type="protein sequence ID" value="MDY5155503.1"/>
    <property type="molecule type" value="Genomic_DNA"/>
</dbReference>
<dbReference type="PANTHER" id="PTHR33620">
    <property type="entry name" value="UREASE ACCESSORY PROTEIN F"/>
    <property type="match status" value="1"/>
</dbReference>
<comment type="subunit">
    <text evidence="3">UreD, UreF and UreG form a complex that acts as a GTP-hydrolysis-dependent molecular chaperone, activating the urease apoprotein by helping to assemble the nickel containing metallocenter of UreC. The UreE protein probably delivers the nickel.</text>
</comment>
<evidence type="ECO:0000313" key="4">
    <source>
        <dbReference type="EMBL" id="MDY5155503.1"/>
    </source>
</evidence>
<comment type="caution">
    <text evidence="4">The sequence shown here is derived from an EMBL/GenBank/DDBJ whole genome shotgun (WGS) entry which is preliminary data.</text>
</comment>